<protein>
    <submittedName>
        <fullName evidence="2">Uncharacterized protein</fullName>
    </submittedName>
</protein>
<evidence type="ECO:0000256" key="1">
    <source>
        <dbReference type="SAM" id="MobiDB-lite"/>
    </source>
</evidence>
<reference evidence="2 3" key="1">
    <citation type="journal article" date="2019" name="Gigascience">
        <title>Whole-genome sequence of the oriental lung fluke Paragonimus westermani.</title>
        <authorList>
            <person name="Oey H."/>
            <person name="Zakrzewski M."/>
            <person name="Narain K."/>
            <person name="Devi K.R."/>
            <person name="Agatsuma T."/>
            <person name="Nawaratna S."/>
            <person name="Gobert G.N."/>
            <person name="Jones M.K."/>
            <person name="Ragan M.A."/>
            <person name="McManus D.P."/>
            <person name="Krause L."/>
        </authorList>
    </citation>
    <scope>NUCLEOTIDE SEQUENCE [LARGE SCALE GENOMIC DNA]</scope>
    <source>
        <strain evidence="2 3">IND2009</strain>
    </source>
</reference>
<proteinExistence type="predicted"/>
<keyword evidence="3" id="KW-1185">Reference proteome</keyword>
<evidence type="ECO:0000313" key="3">
    <source>
        <dbReference type="Proteomes" id="UP000324629"/>
    </source>
</evidence>
<dbReference type="EMBL" id="QNGE01002656">
    <property type="protein sequence ID" value="KAA3675212.1"/>
    <property type="molecule type" value="Genomic_DNA"/>
</dbReference>
<feature type="region of interest" description="Disordered" evidence="1">
    <location>
        <begin position="139"/>
        <end position="171"/>
    </location>
</feature>
<accession>A0A5J4NI87</accession>
<dbReference type="AlphaFoldDB" id="A0A5J4NI87"/>
<name>A0A5J4NI87_9TREM</name>
<feature type="compositionally biased region" description="Basic and acidic residues" evidence="1">
    <location>
        <begin position="143"/>
        <end position="157"/>
    </location>
</feature>
<gene>
    <name evidence="2" type="ORF">DEA37_0007504</name>
</gene>
<sequence length="238" mass="28157">MSCPTRRMQPSEDGFDEHLVELHLLKFDFHPLYSWEHVYAQNLQDVVQAYENEVARDQVNACIQRENNIDSSVAAQLDKSIEEYGREIRQAVDEFEEKKEWNQELDELVTEAQKRHEYCNIRLREQYLEELDKYKQAKRKHMKALERQRQRESRQKLESGGAETSLNELEKEDTRILARGHPGRPPTPPPQFNATWVRERAEQQMKKCRRFPGEPKISVSLTESMEVTPEVTCTKLEQ</sequence>
<evidence type="ECO:0000313" key="2">
    <source>
        <dbReference type="EMBL" id="KAA3675212.1"/>
    </source>
</evidence>
<organism evidence="2 3">
    <name type="scientific">Paragonimus westermani</name>
    <dbReference type="NCBI Taxonomy" id="34504"/>
    <lineage>
        <taxon>Eukaryota</taxon>
        <taxon>Metazoa</taxon>
        <taxon>Spiralia</taxon>
        <taxon>Lophotrochozoa</taxon>
        <taxon>Platyhelminthes</taxon>
        <taxon>Trematoda</taxon>
        <taxon>Digenea</taxon>
        <taxon>Plagiorchiida</taxon>
        <taxon>Troglotremata</taxon>
        <taxon>Troglotrematidae</taxon>
        <taxon>Paragonimus</taxon>
    </lineage>
</organism>
<dbReference type="Proteomes" id="UP000324629">
    <property type="component" value="Unassembled WGS sequence"/>
</dbReference>
<comment type="caution">
    <text evidence="2">The sequence shown here is derived from an EMBL/GenBank/DDBJ whole genome shotgun (WGS) entry which is preliminary data.</text>
</comment>